<feature type="transmembrane region" description="Helical" evidence="7">
    <location>
        <begin position="615"/>
        <end position="633"/>
    </location>
</feature>
<keyword evidence="4 7" id="KW-1133">Transmembrane helix</keyword>
<dbReference type="Proteomes" id="UP001146120">
    <property type="component" value="Unassembled WGS sequence"/>
</dbReference>
<comment type="subcellular location">
    <subcellularLocation>
        <location evidence="1">Cell membrane</location>
        <topology evidence="1">Multi-pass membrane protein</topology>
    </subcellularLocation>
</comment>
<feature type="transmembrane region" description="Helical" evidence="7">
    <location>
        <begin position="292"/>
        <end position="315"/>
    </location>
</feature>
<feature type="transmembrane region" description="Helical" evidence="7">
    <location>
        <begin position="953"/>
        <end position="981"/>
    </location>
</feature>
<comment type="caution">
    <text evidence="8">The sequence shown here is derived from an EMBL/GenBank/DDBJ whole genome shotgun (WGS) entry which is preliminary data.</text>
</comment>
<gene>
    <name evidence="8" type="ORF">N0F65_006040</name>
</gene>
<dbReference type="InterPro" id="IPR050367">
    <property type="entry name" value="APC_superfamily"/>
</dbReference>
<feature type="transmembrane region" description="Helical" evidence="7">
    <location>
        <begin position="753"/>
        <end position="774"/>
    </location>
</feature>
<feature type="transmembrane region" description="Helical" evidence="7">
    <location>
        <begin position="80"/>
        <end position="98"/>
    </location>
</feature>
<evidence type="ECO:0000256" key="1">
    <source>
        <dbReference type="ARBA" id="ARBA00004651"/>
    </source>
</evidence>
<feature type="region of interest" description="Disordered" evidence="6">
    <location>
        <begin position="531"/>
        <end position="566"/>
    </location>
</feature>
<evidence type="ECO:0000256" key="7">
    <source>
        <dbReference type="SAM" id="Phobius"/>
    </source>
</evidence>
<evidence type="ECO:0000256" key="6">
    <source>
        <dbReference type="SAM" id="MobiDB-lite"/>
    </source>
</evidence>
<feature type="transmembrane region" description="Helical" evidence="7">
    <location>
        <begin position="667"/>
        <end position="690"/>
    </location>
</feature>
<evidence type="ECO:0000313" key="8">
    <source>
        <dbReference type="EMBL" id="DBA01892.1"/>
    </source>
</evidence>
<dbReference type="PANTHER" id="PTHR42770:SF7">
    <property type="entry name" value="MEMBRANE PROTEIN"/>
    <property type="match status" value="1"/>
</dbReference>
<name>A0AAV2Z8C0_9STRA</name>
<reference evidence="8" key="1">
    <citation type="submission" date="2022-11" db="EMBL/GenBank/DDBJ databases">
        <authorList>
            <person name="Morgan W.R."/>
            <person name="Tartar A."/>
        </authorList>
    </citation>
    <scope>NUCLEOTIDE SEQUENCE</scope>
    <source>
        <strain evidence="8">ARSEF 373</strain>
    </source>
</reference>
<evidence type="ECO:0000256" key="2">
    <source>
        <dbReference type="ARBA" id="ARBA00022475"/>
    </source>
</evidence>
<dbReference type="Pfam" id="PF13520">
    <property type="entry name" value="AA_permease_2"/>
    <property type="match status" value="2"/>
</dbReference>
<feature type="transmembrane region" description="Helical" evidence="7">
    <location>
        <begin position="189"/>
        <end position="208"/>
    </location>
</feature>
<dbReference type="PANTHER" id="PTHR42770">
    <property type="entry name" value="AMINO ACID TRANSPORTER-RELATED"/>
    <property type="match status" value="1"/>
</dbReference>
<feature type="compositionally biased region" description="Polar residues" evidence="6">
    <location>
        <begin position="1133"/>
        <end position="1157"/>
    </location>
</feature>
<accession>A0AAV2Z8C0</accession>
<feature type="transmembrane region" description="Helical" evidence="7">
    <location>
        <begin position="255"/>
        <end position="280"/>
    </location>
</feature>
<keyword evidence="9" id="KW-1185">Reference proteome</keyword>
<evidence type="ECO:0008006" key="10">
    <source>
        <dbReference type="Google" id="ProtNLM"/>
    </source>
</evidence>
<organism evidence="8 9">
    <name type="scientific">Lagenidium giganteum</name>
    <dbReference type="NCBI Taxonomy" id="4803"/>
    <lineage>
        <taxon>Eukaryota</taxon>
        <taxon>Sar</taxon>
        <taxon>Stramenopiles</taxon>
        <taxon>Oomycota</taxon>
        <taxon>Peronosporomycetes</taxon>
        <taxon>Pythiales</taxon>
        <taxon>Pythiaceae</taxon>
    </lineage>
</organism>
<dbReference type="InterPro" id="IPR002293">
    <property type="entry name" value="AA/rel_permease1"/>
</dbReference>
<feature type="transmembrane region" description="Helical" evidence="7">
    <location>
        <begin position="1021"/>
        <end position="1040"/>
    </location>
</feature>
<protein>
    <recommendedName>
        <fullName evidence="10">Amino acid permease/ SLC12A domain-containing protein</fullName>
    </recommendedName>
</protein>
<feature type="transmembrane region" description="Helical" evidence="7">
    <location>
        <begin position="148"/>
        <end position="169"/>
    </location>
</feature>
<evidence type="ECO:0000256" key="3">
    <source>
        <dbReference type="ARBA" id="ARBA00022692"/>
    </source>
</evidence>
<feature type="transmembrane region" description="Helical" evidence="7">
    <location>
        <begin position="453"/>
        <end position="476"/>
    </location>
</feature>
<feature type="transmembrane region" description="Helical" evidence="7">
    <location>
        <begin position="696"/>
        <end position="715"/>
    </location>
</feature>
<feature type="transmembrane region" description="Helical" evidence="7">
    <location>
        <begin position="393"/>
        <end position="413"/>
    </location>
</feature>
<feature type="transmembrane region" description="Helical" evidence="7">
    <location>
        <begin position="639"/>
        <end position="660"/>
    </location>
</feature>
<feature type="transmembrane region" description="Helical" evidence="7">
    <location>
        <begin position="928"/>
        <end position="947"/>
    </location>
</feature>
<dbReference type="GO" id="GO:0005886">
    <property type="term" value="C:plasma membrane"/>
    <property type="evidence" value="ECO:0007669"/>
    <property type="project" value="UniProtKB-SubCell"/>
</dbReference>
<feature type="transmembrane region" description="Helical" evidence="7">
    <location>
        <begin position="993"/>
        <end position="1015"/>
    </location>
</feature>
<keyword evidence="2" id="KW-1003">Cell membrane</keyword>
<evidence type="ECO:0000256" key="4">
    <source>
        <dbReference type="ARBA" id="ARBA00022989"/>
    </source>
</evidence>
<keyword evidence="3 7" id="KW-0812">Transmembrane</keyword>
<proteinExistence type="predicted"/>
<feature type="region of interest" description="Disordered" evidence="6">
    <location>
        <begin position="1069"/>
        <end position="1157"/>
    </location>
</feature>
<feature type="transmembrane region" description="Helical" evidence="7">
    <location>
        <begin position="872"/>
        <end position="898"/>
    </location>
</feature>
<feature type="transmembrane region" description="Helical" evidence="7">
    <location>
        <begin position="104"/>
        <end position="127"/>
    </location>
</feature>
<keyword evidence="5 7" id="KW-0472">Membrane</keyword>
<feature type="transmembrane region" description="Helical" evidence="7">
    <location>
        <begin position="488"/>
        <end position="505"/>
    </location>
</feature>
<feature type="transmembrane region" description="Helical" evidence="7">
    <location>
        <begin position="344"/>
        <end position="365"/>
    </location>
</feature>
<feature type="transmembrane region" description="Helical" evidence="7">
    <location>
        <begin position="825"/>
        <end position="852"/>
    </location>
</feature>
<dbReference type="GO" id="GO:0022857">
    <property type="term" value="F:transmembrane transporter activity"/>
    <property type="evidence" value="ECO:0007669"/>
    <property type="project" value="InterPro"/>
</dbReference>
<feature type="transmembrane region" description="Helical" evidence="7">
    <location>
        <begin position="419"/>
        <end position="441"/>
    </location>
</feature>
<dbReference type="EMBL" id="DAKRPA010000040">
    <property type="protein sequence ID" value="DBA01892.1"/>
    <property type="molecule type" value="Genomic_DNA"/>
</dbReference>
<dbReference type="AlphaFoldDB" id="A0AAV2Z8C0"/>
<reference evidence="8" key="2">
    <citation type="journal article" date="2023" name="Microbiol Resour">
        <title>Decontamination and Annotation of the Draft Genome Sequence of the Oomycete Lagenidium giganteum ARSEF 373.</title>
        <authorList>
            <person name="Morgan W.R."/>
            <person name="Tartar A."/>
        </authorList>
    </citation>
    <scope>NUCLEOTIDE SEQUENCE</scope>
    <source>
        <strain evidence="8">ARSEF 373</strain>
    </source>
</reference>
<feature type="transmembrane region" description="Helical" evidence="7">
    <location>
        <begin position="786"/>
        <end position="805"/>
    </location>
</feature>
<sequence length="1157" mass="124186">MESSARSTRMRDSGLPNASTVTVVPTIRLGQVAPRASLTDVQPESLSPPTETRQLLPAERASQNKLFGCNHLMPYRSRKLDVFLLGITIVISGQYVGWNSGFSAGIYGYLVAYVVVGLAFIILCCCMSEVSSVLPFAGGSYGIARCTLGFYPAFLIGCCETLEYIAAVATITVNLVKLTITFMPSLNDVQPVLCLFVYMTSLYAHVVGNRVFWQLNAVVGIFTLIFLVVYCVGALPYSSLEAKPIVDGGATFTNGFMGLVQTFPSAAWFFLGVEALNFACDDLEHPKRDIPLAQVPCIMTLFVTGIAVVLVTLSLPFDGLGELQNATVPLNKGFQLMFGTDSNAVTLLSLPSLYGAIFGLMWGYGKLLHAMASSRLLPEVLTRLSRRHGTQSISLVFGSAVSYLLCLVMFYYPDITGDIFSVCLMFAFMSYAGQCIGYVSLRLKYKELRSSKFRSPFGIVGAVYAALVWVLGIISIASFQNNNGKELVIFNSVAVGLTIFYFAYAKNRQILSDQERRVLLIAHVLRIQSQRKRRQRQQSKQVGKDGTPANLMSPMAEGESTRQSQKNSLNQVIKPTMAAITAPMRDAGVVPTTPLHQVLPVGVPHAACGYTPGKIDVWLLGITIVIGGQYFGWNLGLAAGVMSFATSFLIITAGFVLFCCSAAEVTGALPFAGGAYGLARCTLGFYPGFLIGCCDALEYTACVATTMTSLVGLLVQMVPKCYGYEPLVGLLLYILALAVQVRGSRAFWLCNKVIGIASIGILLVFGFGNLAHIDVARSPLHNRNDYFLNGTAGVVRMLPYAAWFYGGIESLNLAGNDMPSPTTTIPVAQVACVLTLFGTGALTLFVVVALPLSGSIHDLSADLAVLNPGFQLLLGVSSRVATLLSIPATYGVACGFMWSSSKLIYSMALSGLLPPVFTRLSGSYGTSYVAMMVGALISYGLCLWVFYDPVVGNDMLLVCMLAAFLSYAGQCVGYVAFKVLYPELAQSKFPSPFGIGGAIVSLLVWIIGIVSIVGFQERSAAVTTGTAVVIGLVSAFYVGYARKRQRFSPDERSVLMIAHVAKVNRSNVRRDSIQQRSVNGSTTTASAKRRSTVYGTEADAKGNSSEEDGDSSRHAQRKGTKVQPEQTVMLPTATATVTNSTWGASTKASIMSKGSSG</sequence>
<feature type="transmembrane region" description="Helical" evidence="7">
    <location>
        <begin position="722"/>
        <end position="741"/>
    </location>
</feature>
<feature type="transmembrane region" description="Helical" evidence="7">
    <location>
        <begin position="215"/>
        <end position="235"/>
    </location>
</feature>
<evidence type="ECO:0000256" key="5">
    <source>
        <dbReference type="ARBA" id="ARBA00023136"/>
    </source>
</evidence>
<dbReference type="Gene3D" id="1.20.1740.10">
    <property type="entry name" value="Amino acid/polyamine transporter I"/>
    <property type="match status" value="2"/>
</dbReference>
<evidence type="ECO:0000313" key="9">
    <source>
        <dbReference type="Proteomes" id="UP001146120"/>
    </source>
</evidence>